<accession>A0ACC2CPU2</accession>
<evidence type="ECO:0000313" key="2">
    <source>
        <dbReference type="Proteomes" id="UP001162992"/>
    </source>
</evidence>
<sequence>MDFRDAVYDPCMYELSGFVEVVLSADHLSADKDLQEKLGVCLEVKGEVETTTGGIGRNGHEELQASPGNKNTIISSTLKFCANAKCRVSGEWADVHVLVETGASLYLITDTCEEACHGSVKDAIKQQSDFCSKDHGRFEGESMTLAIGASQNEFVNSPIPSENARLKDVDPCPGSGDKSLRGTPSGKKSSGIRSIVHELHRLSVQNDVKVVGRIIRVLKQGDKIRVVALLDVYLPSSLWSDHNYWKAGKVAIAALTHLSCDWNRRARILQTHSSKVERDAVEDSSAWKVGYCHVLGCKMHERLSKSEMNAKFNLHKIFKSLPTLNKTQSSFGTCIQPRDANSNRGLHDLNDDVLIMIFSKLSPKDLHSITSTCRHTRMLCCEIIPNLNLKLFPHQQAAVAWMLQREQNPQKFKNPIVKELQTADGFQLYLNSITGDLTPDIPTEVVDFRGGLFCDEPGLGKTVTALALILKTQGRFSQPPPGIEVRWSESYFNDKLGYYELATTRRSNRVSHKADEPSVVSVEDSFDYDAQPPDSLIGVSASHDMKVLPSVDSSSYALNLPDKSINDESFGVKRCFTGTKRKLFDSSGDYEGDLEQDDLLKVKNQGLAFSKKKRPSHVLGSEEPGLLYDDGASLPPVAGQGILFEPSKSLVIEESWLQCDHCKKWRKFPLGQTLPDEETTWLCTMNKDPIYNRCSSSEEKWNRNHRICYLQGYRKSGSAGGVKQNVMFFINVLKEHVHCLDDQAKKVLSWLANLTSDQLTKMSGEGIALPRELRHFSISNLDHYKTIFEAFGLVQRSLETKAPKWCYPKGLYELVFDLDALKTALAHPLGGFTRIYLSKATLVVVPSNLVKHWKDQIRKHTKLDQSRVYIWNDKKERPPPHDLAWDHDIVITTFSRLSVEWGLKENSPLMQVHWLRIILDEGHTLGASVSLTNKLQMAISMHSSYRWILTGTPMPNTPNSQLAHLHPMLKFLHENLYGQNLRWWDSGILRPFEAGHEDGRDRLLQLLKRSMISSRKSHMRNIPPCIRNVKLLDFTAKHAASYNELVTTVRRNILLADWNDPDHIESLLNSKQWKSRSNTLRNVRLSCCVAGHIRMRDVGKDVQETLDILVQQGVERYSNDYRELERALFCGSSCNRCSEWCRLPILTPCKHFLCLSCVALDSTKCTSPDCGLAYKMQNPAARPENPNPKWPVPQDLIELQPSYAQEDWHADWKATASSKVAYLVEQLKLLQGATIENPHLNNCMEKVIVFSQFLEHIEVIKEQLTAADIQHVGLYSPLISCKKMESLVTFQNSPDCMVLIMDGSAALGLDLSFVTHVYLMEPIWDRSMEEQVISRAHRMGATRPVYVETLAMRSTVEEQMLLLLEDSFSHSSAYHFGTQSQTTIQKATPRTPHDPVEGHYLAHLSFVRNQA</sequence>
<comment type="caution">
    <text evidence="1">The sequence shown here is derived from an EMBL/GenBank/DDBJ whole genome shotgun (WGS) entry which is preliminary data.</text>
</comment>
<gene>
    <name evidence="1" type="ORF">O6H91_09G062200</name>
</gene>
<reference evidence="2" key="1">
    <citation type="journal article" date="2024" name="Proc. Natl. Acad. Sci. U.S.A.">
        <title>Extraordinary preservation of gene collinearity over three hundred million years revealed in homosporous lycophytes.</title>
        <authorList>
            <person name="Li C."/>
            <person name="Wickell D."/>
            <person name="Kuo L.Y."/>
            <person name="Chen X."/>
            <person name="Nie B."/>
            <person name="Liao X."/>
            <person name="Peng D."/>
            <person name="Ji J."/>
            <person name="Jenkins J."/>
            <person name="Williams M."/>
            <person name="Shu S."/>
            <person name="Plott C."/>
            <person name="Barry K."/>
            <person name="Rajasekar S."/>
            <person name="Grimwood J."/>
            <person name="Han X."/>
            <person name="Sun S."/>
            <person name="Hou Z."/>
            <person name="He W."/>
            <person name="Dai G."/>
            <person name="Sun C."/>
            <person name="Schmutz J."/>
            <person name="Leebens-Mack J.H."/>
            <person name="Li F.W."/>
            <person name="Wang L."/>
        </authorList>
    </citation>
    <scope>NUCLEOTIDE SEQUENCE [LARGE SCALE GENOMIC DNA]</scope>
    <source>
        <strain evidence="2">cv. PW_Plant_1</strain>
    </source>
</reference>
<organism evidence="1 2">
    <name type="scientific">Diphasiastrum complanatum</name>
    <name type="common">Issler's clubmoss</name>
    <name type="synonym">Lycopodium complanatum</name>
    <dbReference type="NCBI Taxonomy" id="34168"/>
    <lineage>
        <taxon>Eukaryota</taxon>
        <taxon>Viridiplantae</taxon>
        <taxon>Streptophyta</taxon>
        <taxon>Embryophyta</taxon>
        <taxon>Tracheophyta</taxon>
        <taxon>Lycopodiopsida</taxon>
        <taxon>Lycopodiales</taxon>
        <taxon>Lycopodiaceae</taxon>
        <taxon>Lycopodioideae</taxon>
        <taxon>Diphasiastrum</taxon>
    </lineage>
</organism>
<keyword evidence="2" id="KW-1185">Reference proteome</keyword>
<proteinExistence type="predicted"/>
<name>A0ACC2CPU2_DIPCM</name>
<dbReference type="Proteomes" id="UP001162992">
    <property type="component" value="Chromosome 9"/>
</dbReference>
<evidence type="ECO:0000313" key="1">
    <source>
        <dbReference type="EMBL" id="KAJ7544026.1"/>
    </source>
</evidence>
<protein>
    <submittedName>
        <fullName evidence="1">Uncharacterized protein</fullName>
    </submittedName>
</protein>
<dbReference type="EMBL" id="CM055100">
    <property type="protein sequence ID" value="KAJ7544026.1"/>
    <property type="molecule type" value="Genomic_DNA"/>
</dbReference>